<dbReference type="InterPro" id="IPR050747">
    <property type="entry name" value="Mitochondrial_chaperone_BCS1"/>
</dbReference>
<gene>
    <name evidence="5" type="ORF">GPECTOR_12g341</name>
</gene>
<evidence type="ECO:0000256" key="1">
    <source>
        <dbReference type="ARBA" id="ARBA00007448"/>
    </source>
</evidence>
<dbReference type="STRING" id="33097.A0A150GNI1"/>
<evidence type="ECO:0000256" key="2">
    <source>
        <dbReference type="RuleBase" id="RU003651"/>
    </source>
</evidence>
<dbReference type="InterPro" id="IPR027417">
    <property type="entry name" value="P-loop_NTPase"/>
</dbReference>
<dbReference type="Proteomes" id="UP000075714">
    <property type="component" value="Unassembled WGS sequence"/>
</dbReference>
<name>A0A150GNI1_GONPE</name>
<dbReference type="InterPro" id="IPR003593">
    <property type="entry name" value="AAA+_ATPase"/>
</dbReference>
<feature type="domain" description="AAA+ ATPase" evidence="4">
    <location>
        <begin position="235"/>
        <end position="541"/>
    </location>
</feature>
<dbReference type="AlphaFoldDB" id="A0A150GNI1"/>
<reference evidence="6" key="1">
    <citation type="journal article" date="2016" name="Nat. Commun.">
        <title>The Gonium pectorale genome demonstrates co-option of cell cycle regulation during the evolution of multicellularity.</title>
        <authorList>
            <person name="Hanschen E.R."/>
            <person name="Marriage T.N."/>
            <person name="Ferris P.J."/>
            <person name="Hamaji T."/>
            <person name="Toyoda A."/>
            <person name="Fujiyama A."/>
            <person name="Neme R."/>
            <person name="Noguchi H."/>
            <person name="Minakuchi Y."/>
            <person name="Suzuki M."/>
            <person name="Kawai-Toyooka H."/>
            <person name="Smith D.R."/>
            <person name="Sparks H."/>
            <person name="Anderson J."/>
            <person name="Bakaric R."/>
            <person name="Luria V."/>
            <person name="Karger A."/>
            <person name="Kirschner M.W."/>
            <person name="Durand P.M."/>
            <person name="Michod R.E."/>
            <person name="Nozaki H."/>
            <person name="Olson B.J."/>
        </authorList>
    </citation>
    <scope>NUCLEOTIDE SEQUENCE [LARGE SCALE GENOMIC DNA]</scope>
    <source>
        <strain evidence="6">NIES-2863</strain>
    </source>
</reference>
<evidence type="ECO:0000313" key="6">
    <source>
        <dbReference type="Proteomes" id="UP000075714"/>
    </source>
</evidence>
<comment type="similarity">
    <text evidence="1">Belongs to the AAA ATPase family. BCS1 subfamily.</text>
</comment>
<dbReference type="InterPro" id="IPR003960">
    <property type="entry name" value="ATPase_AAA_CS"/>
</dbReference>
<keyword evidence="2" id="KW-0067">ATP-binding</keyword>
<evidence type="ECO:0000259" key="4">
    <source>
        <dbReference type="SMART" id="SM00382"/>
    </source>
</evidence>
<feature type="compositionally biased region" description="Basic and acidic residues" evidence="3">
    <location>
        <begin position="368"/>
        <end position="383"/>
    </location>
</feature>
<sequence>MLGSMNVTPEMITQYGLLQKISTGNSLVDMLLCLVVPIILRRITPWLNRLPGLLWRRHGDKVFTRHIEHTQRHGYYWYGNNDNEPSNSILQRAVLNAINERVAALRELTEADLSLRRRPRSAADEGEDISGSSGGGSSSSGSESESDDDGSSSEHSYACNMSPTDGVWADLQNGIEFMVDREEVGEKGKATRVTYSLRSRRPDGNKLLDAFLEEALEVDQFLTKSGKFSIPGYPQKLGFLLYGPPGTGKTSLIKALAQHTKRSIISVPLSKIATNQELMDIVFDNKLRLQNSSDSAISLPFNKTIFVMEDVDAASSVVQRRAGADGSTPSRAQQLMAQLAAAKMAAAASGGGRGGATGSRSSAMHAAKVPDLERRSVGERSRDGDEEDDQDKGKAGAEGGYKAPATEAPLGTAGAFSPPCSITSLPEFSSATTTTTTAAANTAVDNNTFTATETTSSSSSLWDGYAVAAAFGPSLPLAAFGKGLFRGDDELNLAGLLNVLDGVVDTPDRIIIMTTNHPEKLDPALVRPGRINKKVYMGRLLVGQALSMVAHYFGPLAPAHEAALRSVFVDELLSPADLEAMCAEHDTVPELVEAVARRAAGGGGEEGYKQCS</sequence>
<dbReference type="GO" id="GO:0005524">
    <property type="term" value="F:ATP binding"/>
    <property type="evidence" value="ECO:0007669"/>
    <property type="project" value="UniProtKB-KW"/>
</dbReference>
<evidence type="ECO:0000313" key="5">
    <source>
        <dbReference type="EMBL" id="KXZ51379.1"/>
    </source>
</evidence>
<dbReference type="EMBL" id="LSYV01000013">
    <property type="protein sequence ID" value="KXZ51379.1"/>
    <property type="molecule type" value="Genomic_DNA"/>
</dbReference>
<protein>
    <recommendedName>
        <fullName evidence="4">AAA+ ATPase domain-containing protein</fullName>
    </recommendedName>
</protein>
<keyword evidence="6" id="KW-1185">Reference proteome</keyword>
<dbReference type="InterPro" id="IPR003959">
    <property type="entry name" value="ATPase_AAA_core"/>
</dbReference>
<proteinExistence type="inferred from homology"/>
<dbReference type="OrthoDB" id="541358at2759"/>
<dbReference type="PANTHER" id="PTHR23070">
    <property type="entry name" value="BCS1 AAA-TYPE ATPASE"/>
    <property type="match status" value="1"/>
</dbReference>
<feature type="region of interest" description="Disordered" evidence="3">
    <location>
        <begin position="116"/>
        <end position="159"/>
    </location>
</feature>
<comment type="caution">
    <text evidence="5">The sequence shown here is derived from an EMBL/GenBank/DDBJ whole genome shotgun (WGS) entry which is preliminary data.</text>
</comment>
<evidence type="ECO:0000256" key="3">
    <source>
        <dbReference type="SAM" id="MobiDB-lite"/>
    </source>
</evidence>
<dbReference type="SUPFAM" id="SSF52540">
    <property type="entry name" value="P-loop containing nucleoside triphosphate hydrolases"/>
    <property type="match status" value="1"/>
</dbReference>
<feature type="region of interest" description="Disordered" evidence="3">
    <location>
        <begin position="348"/>
        <end position="414"/>
    </location>
</feature>
<dbReference type="GO" id="GO:0016887">
    <property type="term" value="F:ATP hydrolysis activity"/>
    <property type="evidence" value="ECO:0007669"/>
    <property type="project" value="InterPro"/>
</dbReference>
<dbReference type="PROSITE" id="PS00674">
    <property type="entry name" value="AAA"/>
    <property type="match status" value="1"/>
</dbReference>
<dbReference type="Gene3D" id="3.40.50.300">
    <property type="entry name" value="P-loop containing nucleotide triphosphate hydrolases"/>
    <property type="match status" value="2"/>
</dbReference>
<dbReference type="Pfam" id="PF00004">
    <property type="entry name" value="AAA"/>
    <property type="match status" value="2"/>
</dbReference>
<organism evidence="5 6">
    <name type="scientific">Gonium pectorale</name>
    <name type="common">Green alga</name>
    <dbReference type="NCBI Taxonomy" id="33097"/>
    <lineage>
        <taxon>Eukaryota</taxon>
        <taxon>Viridiplantae</taxon>
        <taxon>Chlorophyta</taxon>
        <taxon>core chlorophytes</taxon>
        <taxon>Chlorophyceae</taxon>
        <taxon>CS clade</taxon>
        <taxon>Chlamydomonadales</taxon>
        <taxon>Volvocaceae</taxon>
        <taxon>Gonium</taxon>
    </lineage>
</organism>
<dbReference type="SMART" id="SM00382">
    <property type="entry name" value="AAA"/>
    <property type="match status" value="1"/>
</dbReference>
<keyword evidence="2" id="KW-0547">Nucleotide-binding</keyword>
<accession>A0A150GNI1</accession>